<dbReference type="GO" id="GO:0005829">
    <property type="term" value="C:cytosol"/>
    <property type="evidence" value="ECO:0007669"/>
    <property type="project" value="TreeGrafter"/>
</dbReference>
<name>A0A0B4XNQ8_9GAMM</name>
<gene>
    <name evidence="5" type="ORF">S7S_08470</name>
</gene>
<dbReference type="OrthoDB" id="9810005at2"/>
<dbReference type="KEGG" id="apac:S7S_08470"/>
<evidence type="ECO:0000313" key="6">
    <source>
        <dbReference type="Proteomes" id="UP000006764"/>
    </source>
</evidence>
<dbReference type="SUPFAM" id="SSF51556">
    <property type="entry name" value="Metallo-dependent hydrolases"/>
    <property type="match status" value="1"/>
</dbReference>
<dbReference type="InterPro" id="IPR032466">
    <property type="entry name" value="Metal_Hydrolase"/>
</dbReference>
<dbReference type="CDD" id="cd01310">
    <property type="entry name" value="TatD_DNAse"/>
    <property type="match status" value="1"/>
</dbReference>
<feature type="binding site" evidence="4">
    <location>
        <position position="140"/>
    </location>
    <ligand>
        <name>a divalent metal cation</name>
        <dbReference type="ChEBI" id="CHEBI:60240"/>
        <label>2</label>
    </ligand>
</feature>
<proteinExistence type="inferred from homology"/>
<feature type="binding site" evidence="4">
    <location>
        <position position="16"/>
    </location>
    <ligand>
        <name>a divalent metal cation</name>
        <dbReference type="ChEBI" id="CHEBI:60240"/>
        <label>1</label>
    </ligand>
</feature>
<dbReference type="STRING" id="391936.S7S_08470"/>
<dbReference type="PANTHER" id="PTHR46124">
    <property type="entry name" value="D-AMINOACYL-TRNA DEACYLASE"/>
    <property type="match status" value="1"/>
</dbReference>
<dbReference type="InterPro" id="IPR015991">
    <property type="entry name" value="TatD/YcfH-like"/>
</dbReference>
<comment type="similarity">
    <text evidence="1">Belongs to the metallo-dependent hydrolases superfamily. TatD-type hydrolase family.</text>
</comment>
<evidence type="ECO:0000256" key="4">
    <source>
        <dbReference type="PIRSR" id="PIRSR005902-1"/>
    </source>
</evidence>
<feature type="binding site" evidence="4">
    <location>
        <position position="104"/>
    </location>
    <ligand>
        <name>a divalent metal cation</name>
        <dbReference type="ChEBI" id="CHEBI:60240"/>
        <label>1</label>
    </ligand>
</feature>
<dbReference type="NCBIfam" id="TIGR00010">
    <property type="entry name" value="YchF/TatD family DNA exonuclease"/>
    <property type="match status" value="1"/>
</dbReference>
<dbReference type="PANTHER" id="PTHR46124:SF2">
    <property type="entry name" value="D-AMINOACYL-TRNA DEACYLASE"/>
    <property type="match status" value="1"/>
</dbReference>
<evidence type="ECO:0000313" key="5">
    <source>
        <dbReference type="EMBL" id="AJD48108.1"/>
    </source>
</evidence>
<dbReference type="Proteomes" id="UP000006764">
    <property type="component" value="Chromosome"/>
</dbReference>
<feature type="binding site" evidence="4">
    <location>
        <position position="18"/>
    </location>
    <ligand>
        <name>a divalent metal cation</name>
        <dbReference type="ChEBI" id="CHEBI:60240"/>
        <label>1</label>
    </ligand>
</feature>
<accession>A0A0B4XNQ8</accession>
<keyword evidence="2 4" id="KW-0479">Metal-binding</keyword>
<evidence type="ECO:0000256" key="3">
    <source>
        <dbReference type="ARBA" id="ARBA00022801"/>
    </source>
</evidence>
<dbReference type="HOGENOM" id="CLU_031506_4_2_6"/>
<dbReference type="PROSITE" id="PS01091">
    <property type="entry name" value="TATD_3"/>
    <property type="match status" value="1"/>
</dbReference>
<feature type="binding site" evidence="4">
    <location>
        <position position="215"/>
    </location>
    <ligand>
        <name>a divalent metal cation</name>
        <dbReference type="ChEBI" id="CHEBI:60240"/>
        <label>1</label>
    </ligand>
</feature>
<dbReference type="PROSITE" id="PS01137">
    <property type="entry name" value="TATD_1"/>
    <property type="match status" value="1"/>
</dbReference>
<reference evidence="5 6" key="1">
    <citation type="journal article" date="2012" name="J. Bacteriol.">
        <title>Genome sequence of an alkane-degrading bacterium, Alcanivorax pacificus type strain W11-5, isolated from deep sea sediment.</title>
        <authorList>
            <person name="Lai Q."/>
            <person name="Shao Z."/>
        </authorList>
    </citation>
    <scope>NUCLEOTIDE SEQUENCE [LARGE SCALE GENOMIC DNA]</scope>
    <source>
        <strain evidence="5 6">W11-5</strain>
    </source>
</reference>
<organism evidence="5 6">
    <name type="scientific">Isoalcanivorax pacificus W11-5</name>
    <dbReference type="NCBI Taxonomy" id="391936"/>
    <lineage>
        <taxon>Bacteria</taxon>
        <taxon>Pseudomonadati</taxon>
        <taxon>Pseudomonadota</taxon>
        <taxon>Gammaproteobacteria</taxon>
        <taxon>Oceanospirillales</taxon>
        <taxon>Alcanivoracaceae</taxon>
        <taxon>Isoalcanivorax</taxon>
    </lineage>
</organism>
<feature type="binding site" evidence="4">
    <location>
        <position position="165"/>
    </location>
    <ligand>
        <name>a divalent metal cation</name>
        <dbReference type="ChEBI" id="CHEBI:60240"/>
        <label>2</label>
    </ligand>
</feature>
<dbReference type="FunFam" id="3.20.20.140:FF:000005">
    <property type="entry name" value="TatD family hydrolase"/>
    <property type="match status" value="1"/>
</dbReference>
<dbReference type="Pfam" id="PF01026">
    <property type="entry name" value="TatD_DNase"/>
    <property type="match status" value="1"/>
</dbReference>
<dbReference type="InterPro" id="IPR018228">
    <property type="entry name" value="DNase_TatD-rel_CS"/>
</dbReference>
<sequence>MNASVHPAVAGLVDSHCHLDRLDLTAHDGDFDAMMRAAAEAGVSHMLCIGVDLESFPQVLAVAETWPQVYATVGVHPLYRKSRAATTEELVRHAQHPKVVAIGETGLDYFYAGDDPSWQHERFVAHILAARQTGLPLVIHTRDARADTLAMLREHGGGEVRGVLHCFTEDLAMAEAAIAMGFMISISGIVTFRNAEPLRDVVRALPLEHLLIETDSPWLAPVPHRGKQNEPRFVADVARCVAGLKGVPVEHVAACTRDNFFRLFNKARPV</sequence>
<dbReference type="AlphaFoldDB" id="A0A0B4XNQ8"/>
<dbReference type="GO" id="GO:0046872">
    <property type="term" value="F:metal ion binding"/>
    <property type="evidence" value="ECO:0007669"/>
    <property type="project" value="UniProtKB-KW"/>
</dbReference>
<dbReference type="PIRSF" id="PIRSF005902">
    <property type="entry name" value="DNase_TatD"/>
    <property type="match status" value="1"/>
</dbReference>
<dbReference type="Gene3D" id="3.20.20.140">
    <property type="entry name" value="Metal-dependent hydrolases"/>
    <property type="match status" value="1"/>
</dbReference>
<protein>
    <submittedName>
        <fullName evidence="5">TatD family deoxyribonuclease</fullName>
    </submittedName>
</protein>
<dbReference type="GO" id="GO:0016788">
    <property type="term" value="F:hydrolase activity, acting on ester bonds"/>
    <property type="evidence" value="ECO:0007669"/>
    <property type="project" value="InterPro"/>
</dbReference>
<dbReference type="GO" id="GO:0004536">
    <property type="term" value="F:DNA nuclease activity"/>
    <property type="evidence" value="ECO:0007669"/>
    <property type="project" value="InterPro"/>
</dbReference>
<evidence type="ECO:0000256" key="1">
    <source>
        <dbReference type="ARBA" id="ARBA00009275"/>
    </source>
</evidence>
<evidence type="ECO:0000256" key="2">
    <source>
        <dbReference type="ARBA" id="ARBA00022723"/>
    </source>
</evidence>
<dbReference type="RefSeq" id="WP_008736023.1">
    <property type="nucleotide sequence ID" value="NZ_CP004387.1"/>
</dbReference>
<keyword evidence="6" id="KW-1185">Reference proteome</keyword>
<keyword evidence="3" id="KW-0378">Hydrolase</keyword>
<dbReference type="InterPro" id="IPR001130">
    <property type="entry name" value="TatD-like"/>
</dbReference>
<dbReference type="EMBL" id="CP004387">
    <property type="protein sequence ID" value="AJD48108.1"/>
    <property type="molecule type" value="Genomic_DNA"/>
</dbReference>